<reference evidence="1 2" key="1">
    <citation type="journal article" date="2024" name="J Genomics">
        <title>Draft genome sequencing and assembly of Favolaschia claudopus CIRM-BRFM 2984 isolated from oak limbs.</title>
        <authorList>
            <person name="Navarro D."/>
            <person name="Drula E."/>
            <person name="Chaduli D."/>
            <person name="Cazenave R."/>
            <person name="Ahrendt S."/>
            <person name="Wang J."/>
            <person name="Lipzen A."/>
            <person name="Daum C."/>
            <person name="Barry K."/>
            <person name="Grigoriev I.V."/>
            <person name="Favel A."/>
            <person name="Rosso M.N."/>
            <person name="Martin F."/>
        </authorList>
    </citation>
    <scope>NUCLEOTIDE SEQUENCE [LARGE SCALE GENOMIC DNA]</scope>
    <source>
        <strain evidence="1 2">CIRM-BRFM 2984</strain>
    </source>
</reference>
<gene>
    <name evidence="1" type="ORF">R3P38DRAFT_829369</name>
</gene>
<name>A0AAW0BYN9_9AGAR</name>
<comment type="caution">
    <text evidence="1">The sequence shown here is derived from an EMBL/GenBank/DDBJ whole genome shotgun (WGS) entry which is preliminary data.</text>
</comment>
<evidence type="ECO:0000313" key="1">
    <source>
        <dbReference type="EMBL" id="KAK7031857.1"/>
    </source>
</evidence>
<dbReference type="Proteomes" id="UP001362999">
    <property type="component" value="Unassembled WGS sequence"/>
</dbReference>
<dbReference type="InterPro" id="IPR013785">
    <property type="entry name" value="Aldolase_TIM"/>
</dbReference>
<proteinExistence type="predicted"/>
<accession>A0AAW0BYN9</accession>
<dbReference type="AlphaFoldDB" id="A0AAW0BYN9"/>
<dbReference type="EMBL" id="JAWWNJ010000024">
    <property type="protein sequence ID" value="KAK7031857.1"/>
    <property type="molecule type" value="Genomic_DNA"/>
</dbReference>
<dbReference type="SUPFAM" id="SSF51395">
    <property type="entry name" value="FMN-linked oxidoreductases"/>
    <property type="match status" value="1"/>
</dbReference>
<keyword evidence="2" id="KW-1185">Reference proteome</keyword>
<sequence length="132" mass="15281">MHQAYRYIKDQVIGRGRPPTPYTRRDRCYLSLRILRLVANDVVDTVPYVSVSDVPLGVKDVSPRPLTLLEIKEYPAPYAQPSTDAIEAELHWCRSPWCQPLLLHQFFHDEAFDGMDEYGECRGPRVFCVSDR</sequence>
<evidence type="ECO:0000313" key="2">
    <source>
        <dbReference type="Proteomes" id="UP001362999"/>
    </source>
</evidence>
<dbReference type="Gene3D" id="3.20.20.70">
    <property type="entry name" value="Aldolase class I"/>
    <property type="match status" value="1"/>
</dbReference>
<organism evidence="1 2">
    <name type="scientific">Favolaschia claudopus</name>
    <dbReference type="NCBI Taxonomy" id="2862362"/>
    <lineage>
        <taxon>Eukaryota</taxon>
        <taxon>Fungi</taxon>
        <taxon>Dikarya</taxon>
        <taxon>Basidiomycota</taxon>
        <taxon>Agaricomycotina</taxon>
        <taxon>Agaricomycetes</taxon>
        <taxon>Agaricomycetidae</taxon>
        <taxon>Agaricales</taxon>
        <taxon>Marasmiineae</taxon>
        <taxon>Mycenaceae</taxon>
        <taxon>Favolaschia</taxon>
    </lineage>
</organism>
<protein>
    <submittedName>
        <fullName evidence="1">Uncharacterized protein</fullName>
    </submittedName>
</protein>